<sequence length="86" mass="9376">MPPDPRMAQTNFMQSGPPSIHLYVCVCVCVCVYETGRSVVASFGARVFSKNFLSVPKSLAVFSSWFQKFYGSTSAEAATTGLKKNI</sequence>
<dbReference type="AlphaFoldDB" id="Q6NP64"/>
<dbReference type="EMBL" id="BT011065">
    <property type="protein sequence ID" value="AAR31136.1"/>
    <property type="molecule type" value="mRNA"/>
</dbReference>
<accession>Q6NP64</accession>
<reference evidence="1" key="1">
    <citation type="submission" date="2003-12" db="EMBL/GenBank/DDBJ databases">
        <authorList>
            <person name="Stapleton M."/>
            <person name="Brokstein P."/>
            <person name="Hong L."/>
            <person name="Agbayani A."/>
            <person name="Carlson J."/>
            <person name="Champe M."/>
            <person name="Chavez C."/>
            <person name="Dorsett V."/>
            <person name="Dresnek D."/>
            <person name="Farfan D."/>
            <person name="Frise E."/>
            <person name="George R."/>
            <person name="Gonzalez M."/>
            <person name="Guarin H."/>
            <person name="Kronmiller B."/>
            <person name="Li P."/>
            <person name="Liao G."/>
            <person name="Miranda A."/>
            <person name="Mungall C.J."/>
            <person name="Nunoo J."/>
            <person name="Pacleb J."/>
            <person name="Paragas V."/>
            <person name="Park S."/>
            <person name="Patel S."/>
            <person name="Phouanenavong S."/>
            <person name="Wan K."/>
            <person name="Yu C."/>
            <person name="Lewis S.E."/>
            <person name="Rubin G.M."/>
            <person name="Celniker S."/>
        </authorList>
    </citation>
    <scope>NUCLEOTIDE SEQUENCE</scope>
    <source>
        <strain evidence="1">Berkeley</strain>
    </source>
</reference>
<organism evidence="1">
    <name type="scientific">Drosophila melanogaster</name>
    <name type="common">Fruit fly</name>
    <dbReference type="NCBI Taxonomy" id="7227"/>
    <lineage>
        <taxon>Eukaryota</taxon>
        <taxon>Metazoa</taxon>
        <taxon>Ecdysozoa</taxon>
        <taxon>Arthropoda</taxon>
        <taxon>Hexapoda</taxon>
        <taxon>Insecta</taxon>
        <taxon>Pterygota</taxon>
        <taxon>Neoptera</taxon>
        <taxon>Endopterygota</taxon>
        <taxon>Diptera</taxon>
        <taxon>Brachycera</taxon>
        <taxon>Muscomorpha</taxon>
        <taxon>Ephydroidea</taxon>
        <taxon>Drosophilidae</taxon>
        <taxon>Drosophila</taxon>
        <taxon>Sophophora</taxon>
    </lineage>
</organism>
<evidence type="ECO:0000313" key="1">
    <source>
        <dbReference type="EMBL" id="AAR31136.1"/>
    </source>
</evidence>
<name>Q6NP64_DROME</name>
<proteinExistence type="evidence at transcript level"/>
<protein>
    <submittedName>
        <fullName evidence="1">LD03248p</fullName>
    </submittedName>
</protein>